<name>A0A6N7V1U0_9FIRM</name>
<reference evidence="1 2" key="1">
    <citation type="submission" date="2019-08" db="EMBL/GenBank/DDBJ databases">
        <title>In-depth cultivation of the pig gut microbiome towards novel bacterial diversity and tailored functional studies.</title>
        <authorList>
            <person name="Wylensek D."/>
            <person name="Hitch T.C.A."/>
            <person name="Clavel T."/>
        </authorList>
    </citation>
    <scope>NUCLEOTIDE SEQUENCE [LARGE SCALE GENOMIC DNA]</scope>
    <source>
        <strain evidence="1 2">68-1-5</strain>
    </source>
</reference>
<dbReference type="EMBL" id="VULY01000018">
    <property type="protein sequence ID" value="MSR94100.1"/>
    <property type="molecule type" value="Genomic_DNA"/>
</dbReference>
<dbReference type="Proteomes" id="UP000434409">
    <property type="component" value="Unassembled WGS sequence"/>
</dbReference>
<gene>
    <name evidence="1" type="ORF">FYJ34_07470</name>
</gene>
<evidence type="ECO:0000313" key="1">
    <source>
        <dbReference type="EMBL" id="MSR94100.1"/>
    </source>
</evidence>
<sequence length="178" mass="20129">MEKKYNTSFSYAGYSAQSSLEKEHMRAFPTSGDKETDSFTITKTDAGYEDDYINVAANAIYVAYVCDGIKTILPDTEIKVFAEITKTSLVEVPTVDTDLQGKVESSLWVFIDGATFSGQDLTEFKANFNDYLTEHQLYGMAQLVLLNDGKIAYPTKYNYTDYLSEEHYAVRETLYVNK</sequence>
<keyword evidence="2" id="KW-1185">Reference proteome</keyword>
<dbReference type="AlphaFoldDB" id="A0A6N7V1U0"/>
<protein>
    <submittedName>
        <fullName evidence="1">Uncharacterized protein</fullName>
    </submittedName>
</protein>
<evidence type="ECO:0000313" key="2">
    <source>
        <dbReference type="Proteomes" id="UP000434409"/>
    </source>
</evidence>
<dbReference type="RefSeq" id="WP_154477500.1">
    <property type="nucleotide sequence ID" value="NZ_VULY01000018.1"/>
</dbReference>
<accession>A0A6N7V1U0</accession>
<proteinExistence type="predicted"/>
<comment type="caution">
    <text evidence="1">The sequence shown here is derived from an EMBL/GenBank/DDBJ whole genome shotgun (WGS) entry which is preliminary data.</text>
</comment>
<organism evidence="1 2">
    <name type="scientific">Suipraeoptans intestinalis</name>
    <dbReference type="NCBI Taxonomy" id="2606628"/>
    <lineage>
        <taxon>Bacteria</taxon>
        <taxon>Bacillati</taxon>
        <taxon>Bacillota</taxon>
        <taxon>Clostridia</taxon>
        <taxon>Lachnospirales</taxon>
        <taxon>Lachnospiraceae</taxon>
        <taxon>Suipraeoptans</taxon>
    </lineage>
</organism>